<evidence type="ECO:0000313" key="7">
    <source>
        <dbReference type="EMBL" id="GAA6195421.1"/>
    </source>
</evidence>
<name>A0ABQ0AHR7_9RHOB</name>
<keyword evidence="3" id="KW-0418">Kinase</keyword>
<dbReference type="InterPro" id="IPR036371">
    <property type="entry name" value="TPK_B1-bd_sf"/>
</dbReference>
<gene>
    <name evidence="7" type="ORF">NBRC116598_08650</name>
</gene>
<dbReference type="InterPro" id="IPR036759">
    <property type="entry name" value="TPK_catalytic_sf"/>
</dbReference>
<feature type="domain" description="Thiamin pyrophosphokinase thiamin-binding" evidence="6">
    <location>
        <begin position="130"/>
        <end position="202"/>
    </location>
</feature>
<dbReference type="InterPro" id="IPR007373">
    <property type="entry name" value="Thiamin_PyroPKinase_B1-bd"/>
</dbReference>
<dbReference type="CDD" id="cd07995">
    <property type="entry name" value="TPK"/>
    <property type="match status" value="1"/>
</dbReference>
<evidence type="ECO:0000313" key="8">
    <source>
        <dbReference type="Proteomes" id="UP001441944"/>
    </source>
</evidence>
<reference evidence="7 8" key="1">
    <citation type="submission" date="2024-04" db="EMBL/GenBank/DDBJ databases">
        <title>Draft genome sequence of Pseudophaeobacter arcticus NBRC 116598.</title>
        <authorList>
            <person name="Miyakawa T."/>
            <person name="Kusuya Y."/>
            <person name="Miura T."/>
        </authorList>
    </citation>
    <scope>NUCLEOTIDE SEQUENCE [LARGE SCALE GENOMIC DNA]</scope>
    <source>
        <strain evidence="7 8">SU-CL00105</strain>
    </source>
</reference>
<keyword evidence="1" id="KW-0808">Transferase</keyword>
<evidence type="ECO:0000259" key="6">
    <source>
        <dbReference type="SMART" id="SM00983"/>
    </source>
</evidence>
<sequence length="218" mass="22942">MNELIVDELGPVTLVGGGDLGEGDLNWALSLTNFLVAADGGADHALALKHLPSAVIGDFDSISPQVLAQIPPDRLCRVTEQDSTDFEKALRAIRAPLVLAVGFLGGRVDHQLAVLNALVRDIGPPCILLGAQEVIFHLPARIALPLQAGETVSLFPLREVRAESVGLEWPLEGLVMRPGGQIGTSNRALGPVTLSVDGPGLLGLVPRHHLPALIQALM</sequence>
<dbReference type="SUPFAM" id="SSF63999">
    <property type="entry name" value="Thiamin pyrophosphokinase, catalytic domain"/>
    <property type="match status" value="1"/>
</dbReference>
<evidence type="ECO:0000256" key="2">
    <source>
        <dbReference type="ARBA" id="ARBA00022741"/>
    </source>
</evidence>
<dbReference type="Gene3D" id="3.40.50.10240">
    <property type="entry name" value="Thiamin pyrophosphokinase, catalytic domain"/>
    <property type="match status" value="1"/>
</dbReference>
<proteinExistence type="predicted"/>
<dbReference type="Proteomes" id="UP001441944">
    <property type="component" value="Unassembled WGS sequence"/>
</dbReference>
<dbReference type="Pfam" id="PF04263">
    <property type="entry name" value="TPK_catalytic"/>
    <property type="match status" value="1"/>
</dbReference>
<evidence type="ECO:0000256" key="3">
    <source>
        <dbReference type="ARBA" id="ARBA00022777"/>
    </source>
</evidence>
<dbReference type="InterPro" id="IPR007371">
    <property type="entry name" value="TPK_catalytic"/>
</dbReference>
<evidence type="ECO:0000256" key="5">
    <source>
        <dbReference type="NCBIfam" id="TIGR01378"/>
    </source>
</evidence>
<dbReference type="EMBL" id="BAABWU010000002">
    <property type="protein sequence ID" value="GAA6195421.1"/>
    <property type="molecule type" value="Genomic_DNA"/>
</dbReference>
<comment type="caution">
    <text evidence="7">The sequence shown here is derived from an EMBL/GenBank/DDBJ whole genome shotgun (WGS) entry which is preliminary data.</text>
</comment>
<dbReference type="Pfam" id="PF04265">
    <property type="entry name" value="TPK_B1_binding"/>
    <property type="match status" value="1"/>
</dbReference>
<dbReference type="SMART" id="SM00983">
    <property type="entry name" value="TPK_B1_binding"/>
    <property type="match status" value="1"/>
</dbReference>
<evidence type="ECO:0000256" key="4">
    <source>
        <dbReference type="ARBA" id="ARBA00022840"/>
    </source>
</evidence>
<dbReference type="InterPro" id="IPR006282">
    <property type="entry name" value="Thi_PPkinase"/>
</dbReference>
<dbReference type="RefSeq" id="WP_353397327.1">
    <property type="nucleotide sequence ID" value="NZ_BAABWU010000002.1"/>
</dbReference>
<dbReference type="PANTHER" id="PTHR41299">
    <property type="entry name" value="THIAMINE PYROPHOSPHOKINASE"/>
    <property type="match status" value="1"/>
</dbReference>
<dbReference type="PANTHER" id="PTHR41299:SF1">
    <property type="entry name" value="THIAMINE PYROPHOSPHOKINASE"/>
    <property type="match status" value="1"/>
</dbReference>
<dbReference type="SUPFAM" id="SSF63862">
    <property type="entry name" value="Thiamin pyrophosphokinase, substrate-binding domain"/>
    <property type="match status" value="1"/>
</dbReference>
<keyword evidence="2" id="KW-0547">Nucleotide-binding</keyword>
<dbReference type="NCBIfam" id="TIGR01378">
    <property type="entry name" value="thi_PPkinase"/>
    <property type="match status" value="1"/>
</dbReference>
<organism evidence="7 8">
    <name type="scientific">Pseudophaeobacter arcticus</name>
    <dbReference type="NCBI Taxonomy" id="385492"/>
    <lineage>
        <taxon>Bacteria</taxon>
        <taxon>Pseudomonadati</taxon>
        <taxon>Pseudomonadota</taxon>
        <taxon>Alphaproteobacteria</taxon>
        <taxon>Rhodobacterales</taxon>
        <taxon>Paracoccaceae</taxon>
        <taxon>Pseudophaeobacter</taxon>
    </lineage>
</organism>
<keyword evidence="8" id="KW-1185">Reference proteome</keyword>
<dbReference type="InterPro" id="IPR053149">
    <property type="entry name" value="TPK"/>
</dbReference>
<protein>
    <recommendedName>
        <fullName evidence="5">Thiamine diphosphokinase</fullName>
        <ecNumber evidence="5">2.7.6.2</ecNumber>
    </recommendedName>
</protein>
<dbReference type="EC" id="2.7.6.2" evidence="5"/>
<keyword evidence="4" id="KW-0067">ATP-binding</keyword>
<accession>A0ABQ0AHR7</accession>
<evidence type="ECO:0000256" key="1">
    <source>
        <dbReference type="ARBA" id="ARBA00022679"/>
    </source>
</evidence>